<comment type="caution">
    <text evidence="1">The sequence shown here is derived from an EMBL/GenBank/DDBJ whole genome shotgun (WGS) entry which is preliminary data.</text>
</comment>
<dbReference type="EMBL" id="JAMQKB010000006">
    <property type="protein sequence ID" value="MDC3424546.1"/>
    <property type="molecule type" value="Genomic_DNA"/>
</dbReference>
<reference evidence="1" key="1">
    <citation type="submission" date="2022-06" db="EMBL/GenBank/DDBJ databases">
        <title>Aquibacillus sp. a new bacterium isolated from soil saline samples.</title>
        <authorList>
            <person name="Galisteo C."/>
            <person name="De La Haba R."/>
            <person name="Sanchez-Porro C."/>
            <person name="Ventosa A."/>
        </authorList>
    </citation>
    <scope>NUCLEOTIDE SEQUENCE</scope>
    <source>
        <strain evidence="1">3ASR75-11</strain>
    </source>
</reference>
<protein>
    <recommendedName>
        <fullName evidence="3">Transposase</fullName>
    </recommendedName>
</protein>
<keyword evidence="2" id="KW-1185">Reference proteome</keyword>
<gene>
    <name evidence="1" type="ORF">NC797_08485</name>
</gene>
<accession>A0A9X3WV09</accession>
<evidence type="ECO:0000313" key="1">
    <source>
        <dbReference type="EMBL" id="MDC3424546.1"/>
    </source>
</evidence>
<dbReference type="Proteomes" id="UP001145050">
    <property type="component" value="Unassembled WGS sequence"/>
</dbReference>
<dbReference type="RefSeq" id="WP_272436349.1">
    <property type="nucleotide sequence ID" value="NZ_JAMQKB010000006.1"/>
</dbReference>
<evidence type="ECO:0008006" key="3">
    <source>
        <dbReference type="Google" id="ProtNLM"/>
    </source>
</evidence>
<dbReference type="AlphaFoldDB" id="A0A9X3WV09"/>
<sequence length="145" mass="16908">MRIASHKRLYGKFGQTTTIHNHMPDNHKLFVDQTPEAAIEWAENIGESTLSVIRYLLDTSQTEKLALQSIFSLKKFERRYTKYEIERACKMVLSMTKRPTVKSIQTLLKTNKKNDAEQELKWKTKINKNKHGITRGASYYGETDK</sequence>
<name>A0A9X3WV09_9BACI</name>
<proteinExistence type="predicted"/>
<evidence type="ECO:0000313" key="2">
    <source>
        <dbReference type="Proteomes" id="UP001145050"/>
    </source>
</evidence>
<organism evidence="1 2">
    <name type="scientific">Terrihalobacillus insolitus</name>
    <dbReference type="NCBI Taxonomy" id="2950438"/>
    <lineage>
        <taxon>Bacteria</taxon>
        <taxon>Bacillati</taxon>
        <taxon>Bacillota</taxon>
        <taxon>Bacilli</taxon>
        <taxon>Bacillales</taxon>
        <taxon>Bacillaceae</taxon>
        <taxon>Terrihalobacillus</taxon>
    </lineage>
</organism>